<evidence type="ECO:0000313" key="2">
    <source>
        <dbReference type="Proteomes" id="UP000887023"/>
    </source>
</evidence>
<dbReference type="Pfam" id="PF11228">
    <property type="entry name" value="DUF3027"/>
    <property type="match status" value="1"/>
</dbReference>
<dbReference type="Proteomes" id="UP000887023">
    <property type="component" value="Chromosome"/>
</dbReference>
<dbReference type="InterPro" id="IPR021391">
    <property type="entry name" value="DUF3027"/>
</dbReference>
<dbReference type="RefSeq" id="WP_157079880.1">
    <property type="nucleotide sequence ID" value="NZ_CBCRUZ010000027.1"/>
</dbReference>
<organism evidence="1 2">
    <name type="scientific">Skermania pinensis</name>
    <dbReference type="NCBI Taxonomy" id="39122"/>
    <lineage>
        <taxon>Bacteria</taxon>
        <taxon>Bacillati</taxon>
        <taxon>Actinomycetota</taxon>
        <taxon>Actinomycetes</taxon>
        <taxon>Mycobacteriales</taxon>
        <taxon>Gordoniaceae</taxon>
        <taxon>Skermania</taxon>
    </lineage>
</organism>
<dbReference type="EMBL" id="CP079105">
    <property type="protein sequence ID" value="QXQ13395.1"/>
    <property type="molecule type" value="Genomic_DNA"/>
</dbReference>
<name>A0ABX8SA93_9ACTN</name>
<reference evidence="1" key="1">
    <citation type="submission" date="2021-07" db="EMBL/GenBank/DDBJ databases">
        <title>Candidatus Kaistella beijingensis sp. nov. isolated from a municipal wastewater treatment plant is involved in sludge foaming.</title>
        <authorList>
            <person name="Song Y."/>
            <person name="Liu S.-J."/>
        </authorList>
    </citation>
    <scope>NUCLEOTIDE SEQUENCE</scope>
    <source>
        <strain evidence="1">DSM 43998</strain>
    </source>
</reference>
<protein>
    <submittedName>
        <fullName evidence="1">DUF3027 domain-containing protein</fullName>
    </submittedName>
</protein>
<evidence type="ECO:0000313" key="1">
    <source>
        <dbReference type="EMBL" id="QXQ13395.1"/>
    </source>
</evidence>
<sequence>MTVTTSSPVVPTRPDPAAAVETARAALAELGETAVGAHLGVTVEDECAVTHRFAATLPGYHGWQWAVVLAAVPDADRVTVSESALLPGPEALTAPEWVPWDQRVRPGDLTPGDLLAPAADDLRLTPGFTGTGDPAIDDVVAELGLGRTWVLSRDGRLDAAQRWYDGEFGPAAEMSRSATARCVDCGFYLALSGALHDEFGVCTNEYAADGRVVSAGYGCGAHSDTVIPPTPGLPDFGPYDDGSVELVDPAARVEEVSSR</sequence>
<proteinExistence type="predicted"/>
<keyword evidence="2" id="KW-1185">Reference proteome</keyword>
<gene>
    <name evidence="1" type="ORF">KV203_16310</name>
</gene>
<accession>A0ABX8SA93</accession>